<dbReference type="EMBL" id="CAAALY010003626">
    <property type="protein sequence ID" value="VEL08305.1"/>
    <property type="molecule type" value="Genomic_DNA"/>
</dbReference>
<proteinExistence type="predicted"/>
<accession>A0A3S4ZVP8</accession>
<dbReference type="Proteomes" id="UP000784294">
    <property type="component" value="Unassembled WGS sequence"/>
</dbReference>
<reference evidence="2" key="1">
    <citation type="submission" date="2018-11" db="EMBL/GenBank/DDBJ databases">
        <authorList>
            <consortium name="Pathogen Informatics"/>
        </authorList>
    </citation>
    <scope>NUCLEOTIDE SEQUENCE</scope>
</reference>
<name>A0A3S4ZVP8_9PLAT</name>
<feature type="region of interest" description="Disordered" evidence="1">
    <location>
        <begin position="55"/>
        <end position="78"/>
    </location>
</feature>
<evidence type="ECO:0000313" key="2">
    <source>
        <dbReference type="EMBL" id="VEL08305.1"/>
    </source>
</evidence>
<dbReference type="AlphaFoldDB" id="A0A3S4ZVP8"/>
<comment type="caution">
    <text evidence="2">The sequence shown here is derived from an EMBL/GenBank/DDBJ whole genome shotgun (WGS) entry which is preliminary data.</text>
</comment>
<evidence type="ECO:0000256" key="1">
    <source>
        <dbReference type="SAM" id="MobiDB-lite"/>
    </source>
</evidence>
<sequence length="78" mass="8562">MSANNTGRIPFRSSSVEVSLRRSRIPQCDFLRAHEKTGPGESTLFELSGKPIEPIRREPRASKLTVPKAASAREVGAQ</sequence>
<protein>
    <submittedName>
        <fullName evidence="2">Uncharacterized protein</fullName>
    </submittedName>
</protein>
<evidence type="ECO:0000313" key="3">
    <source>
        <dbReference type="Proteomes" id="UP000784294"/>
    </source>
</evidence>
<dbReference type="OrthoDB" id="10264920at2759"/>
<gene>
    <name evidence="2" type="ORF">PXEA_LOCUS1745</name>
</gene>
<organism evidence="2 3">
    <name type="scientific">Protopolystoma xenopodis</name>
    <dbReference type="NCBI Taxonomy" id="117903"/>
    <lineage>
        <taxon>Eukaryota</taxon>
        <taxon>Metazoa</taxon>
        <taxon>Spiralia</taxon>
        <taxon>Lophotrochozoa</taxon>
        <taxon>Platyhelminthes</taxon>
        <taxon>Monogenea</taxon>
        <taxon>Polyopisthocotylea</taxon>
        <taxon>Polystomatidea</taxon>
        <taxon>Polystomatidae</taxon>
        <taxon>Protopolystoma</taxon>
    </lineage>
</organism>
<keyword evidence="3" id="KW-1185">Reference proteome</keyword>